<dbReference type="GO" id="GO:0016020">
    <property type="term" value="C:membrane"/>
    <property type="evidence" value="ECO:0007669"/>
    <property type="project" value="UniProtKB-SubCell"/>
</dbReference>
<dbReference type="EMBL" id="ML213597">
    <property type="protein sequence ID" value="TFK40115.1"/>
    <property type="molecule type" value="Genomic_DNA"/>
</dbReference>
<feature type="region of interest" description="Disordered" evidence="5">
    <location>
        <begin position="62"/>
        <end position="180"/>
    </location>
</feature>
<evidence type="ECO:0000313" key="8">
    <source>
        <dbReference type="EMBL" id="TFK40115.1"/>
    </source>
</evidence>
<dbReference type="InterPro" id="IPR051694">
    <property type="entry name" value="Immunoregulatory_rcpt-like"/>
</dbReference>
<keyword evidence="3 6" id="KW-1133">Transmembrane helix</keyword>
<name>A0A5C3M656_9AGAR</name>
<feature type="compositionally biased region" description="Polar residues" evidence="5">
    <location>
        <begin position="136"/>
        <end position="153"/>
    </location>
</feature>
<protein>
    <recommendedName>
        <fullName evidence="10">Mid2 domain-containing protein</fullName>
    </recommendedName>
</protein>
<accession>A0A5C3M656</accession>
<gene>
    <name evidence="8" type="ORF">BDQ12DRAFT_734137</name>
</gene>
<dbReference type="OrthoDB" id="2576541at2759"/>
<proteinExistence type="predicted"/>
<dbReference type="GO" id="GO:0071944">
    <property type="term" value="C:cell periphery"/>
    <property type="evidence" value="ECO:0007669"/>
    <property type="project" value="UniProtKB-ARBA"/>
</dbReference>
<feature type="transmembrane region" description="Helical" evidence="6">
    <location>
        <begin position="187"/>
        <end position="207"/>
    </location>
</feature>
<dbReference type="AlphaFoldDB" id="A0A5C3M656"/>
<sequence>MKSLRSLLISCLLALALAHASNAAHPPALTSTPVARVLYPRQSNAAGGGAAGGGAGGGIIPGPNVSLSATSAEPSNTSSSTTPTNPASSTSAPPPDDPKSTSSTASAPPSDTSVASSTTSPPPAASTPTPTVSPILTESQVTTTDAQGQTSVLTITSTMPPSSSSAAPSSTETSNSDDNSGLSTGSIVGMSVAGGVAVIGIVGFFIWKFTRKRFSDFDDNEAIKWPELNNTHSGAVDSHPLPVHNTGRAGFETGSEASLSRVNSTNYSTSDFAGGSSQDPYAVPPLPHMNPNQPYRDDPTAATGYYDPYRGPVPGTLENGGGAEWGGEAYPMTQMSAGAGGAGRMSPGPHAAMRAMSPPVGGYGAEPAYDAGGANPMFDPGRRSPGPQQAFGAVGGRTSPGPQMAYGGRGSPGPHAAYDGYGGQR</sequence>
<evidence type="ECO:0000256" key="1">
    <source>
        <dbReference type="ARBA" id="ARBA00004167"/>
    </source>
</evidence>
<dbReference type="InterPro" id="IPR005127">
    <property type="entry name" value="Giardia_VSP"/>
</dbReference>
<feature type="compositionally biased region" description="Low complexity" evidence="5">
    <location>
        <begin position="68"/>
        <end position="91"/>
    </location>
</feature>
<keyword evidence="4 6" id="KW-0472">Membrane</keyword>
<evidence type="ECO:0000313" key="9">
    <source>
        <dbReference type="Proteomes" id="UP000308652"/>
    </source>
</evidence>
<dbReference type="Proteomes" id="UP000308652">
    <property type="component" value="Unassembled WGS sequence"/>
</dbReference>
<dbReference type="PANTHER" id="PTHR15549">
    <property type="entry name" value="PAIRED IMMUNOGLOBULIN-LIKE TYPE 2 RECEPTOR"/>
    <property type="match status" value="1"/>
</dbReference>
<dbReference type="Pfam" id="PF03302">
    <property type="entry name" value="VSP"/>
    <property type="match status" value="1"/>
</dbReference>
<keyword evidence="7" id="KW-0732">Signal</keyword>
<organism evidence="8 9">
    <name type="scientific">Crucibulum laeve</name>
    <dbReference type="NCBI Taxonomy" id="68775"/>
    <lineage>
        <taxon>Eukaryota</taxon>
        <taxon>Fungi</taxon>
        <taxon>Dikarya</taxon>
        <taxon>Basidiomycota</taxon>
        <taxon>Agaricomycotina</taxon>
        <taxon>Agaricomycetes</taxon>
        <taxon>Agaricomycetidae</taxon>
        <taxon>Agaricales</taxon>
        <taxon>Agaricineae</taxon>
        <taxon>Nidulariaceae</taxon>
        <taxon>Crucibulum</taxon>
    </lineage>
</organism>
<dbReference type="PANTHER" id="PTHR15549:SF30">
    <property type="entry name" value="MID2 DOMAIN-CONTAINING PROTEIN"/>
    <property type="match status" value="1"/>
</dbReference>
<comment type="subcellular location">
    <subcellularLocation>
        <location evidence="1">Membrane</location>
        <topology evidence="1">Single-pass membrane protein</topology>
    </subcellularLocation>
</comment>
<reference evidence="8 9" key="1">
    <citation type="journal article" date="2019" name="Nat. Ecol. Evol.">
        <title>Megaphylogeny resolves global patterns of mushroom evolution.</title>
        <authorList>
            <person name="Varga T."/>
            <person name="Krizsan K."/>
            <person name="Foldi C."/>
            <person name="Dima B."/>
            <person name="Sanchez-Garcia M."/>
            <person name="Sanchez-Ramirez S."/>
            <person name="Szollosi G.J."/>
            <person name="Szarkandi J.G."/>
            <person name="Papp V."/>
            <person name="Albert L."/>
            <person name="Andreopoulos W."/>
            <person name="Angelini C."/>
            <person name="Antonin V."/>
            <person name="Barry K.W."/>
            <person name="Bougher N.L."/>
            <person name="Buchanan P."/>
            <person name="Buyck B."/>
            <person name="Bense V."/>
            <person name="Catcheside P."/>
            <person name="Chovatia M."/>
            <person name="Cooper J."/>
            <person name="Damon W."/>
            <person name="Desjardin D."/>
            <person name="Finy P."/>
            <person name="Geml J."/>
            <person name="Haridas S."/>
            <person name="Hughes K."/>
            <person name="Justo A."/>
            <person name="Karasinski D."/>
            <person name="Kautmanova I."/>
            <person name="Kiss B."/>
            <person name="Kocsube S."/>
            <person name="Kotiranta H."/>
            <person name="LaButti K.M."/>
            <person name="Lechner B.E."/>
            <person name="Liimatainen K."/>
            <person name="Lipzen A."/>
            <person name="Lukacs Z."/>
            <person name="Mihaltcheva S."/>
            <person name="Morgado L.N."/>
            <person name="Niskanen T."/>
            <person name="Noordeloos M.E."/>
            <person name="Ohm R.A."/>
            <person name="Ortiz-Santana B."/>
            <person name="Ovrebo C."/>
            <person name="Racz N."/>
            <person name="Riley R."/>
            <person name="Savchenko A."/>
            <person name="Shiryaev A."/>
            <person name="Soop K."/>
            <person name="Spirin V."/>
            <person name="Szebenyi C."/>
            <person name="Tomsovsky M."/>
            <person name="Tulloss R.E."/>
            <person name="Uehling J."/>
            <person name="Grigoriev I.V."/>
            <person name="Vagvolgyi C."/>
            <person name="Papp T."/>
            <person name="Martin F.M."/>
            <person name="Miettinen O."/>
            <person name="Hibbett D.S."/>
            <person name="Nagy L.G."/>
        </authorList>
    </citation>
    <scope>NUCLEOTIDE SEQUENCE [LARGE SCALE GENOMIC DNA]</scope>
    <source>
        <strain evidence="8 9">CBS 166.37</strain>
    </source>
</reference>
<evidence type="ECO:0000256" key="4">
    <source>
        <dbReference type="ARBA" id="ARBA00023136"/>
    </source>
</evidence>
<feature type="region of interest" description="Disordered" evidence="5">
    <location>
        <begin position="371"/>
        <end position="425"/>
    </location>
</feature>
<feature type="signal peptide" evidence="7">
    <location>
        <begin position="1"/>
        <end position="23"/>
    </location>
</feature>
<evidence type="ECO:0000256" key="5">
    <source>
        <dbReference type="SAM" id="MobiDB-lite"/>
    </source>
</evidence>
<keyword evidence="9" id="KW-1185">Reference proteome</keyword>
<evidence type="ECO:0008006" key="10">
    <source>
        <dbReference type="Google" id="ProtNLM"/>
    </source>
</evidence>
<evidence type="ECO:0000256" key="2">
    <source>
        <dbReference type="ARBA" id="ARBA00022692"/>
    </source>
</evidence>
<feature type="compositionally biased region" description="Low complexity" evidence="5">
    <location>
        <begin position="100"/>
        <end position="119"/>
    </location>
</feature>
<feature type="compositionally biased region" description="Low complexity" evidence="5">
    <location>
        <begin position="154"/>
        <end position="180"/>
    </location>
</feature>
<evidence type="ECO:0000256" key="7">
    <source>
        <dbReference type="SAM" id="SignalP"/>
    </source>
</evidence>
<evidence type="ECO:0000256" key="6">
    <source>
        <dbReference type="SAM" id="Phobius"/>
    </source>
</evidence>
<keyword evidence="2 6" id="KW-0812">Transmembrane</keyword>
<feature type="chain" id="PRO_5022683576" description="Mid2 domain-containing protein" evidence="7">
    <location>
        <begin position="24"/>
        <end position="425"/>
    </location>
</feature>
<dbReference type="STRING" id="68775.A0A5C3M656"/>
<evidence type="ECO:0000256" key="3">
    <source>
        <dbReference type="ARBA" id="ARBA00022989"/>
    </source>
</evidence>